<name>A0A5J5ASU3_9ASTE</name>
<feature type="coiled-coil region" evidence="1">
    <location>
        <begin position="5"/>
        <end position="47"/>
    </location>
</feature>
<reference evidence="2 3" key="1">
    <citation type="submission" date="2019-09" db="EMBL/GenBank/DDBJ databases">
        <title>A chromosome-level genome assembly of the Chinese tupelo Nyssa sinensis.</title>
        <authorList>
            <person name="Yang X."/>
            <person name="Kang M."/>
            <person name="Yang Y."/>
            <person name="Xiong H."/>
            <person name="Wang M."/>
            <person name="Zhang Z."/>
            <person name="Wang Z."/>
            <person name="Wu H."/>
            <person name="Ma T."/>
            <person name="Liu J."/>
            <person name="Xi Z."/>
        </authorList>
    </citation>
    <scope>NUCLEOTIDE SEQUENCE [LARGE SCALE GENOMIC DNA]</scope>
    <source>
        <strain evidence="2">J267</strain>
        <tissue evidence="2">Leaf</tissue>
    </source>
</reference>
<protein>
    <submittedName>
        <fullName evidence="2">Uncharacterized protein</fullName>
    </submittedName>
</protein>
<organism evidence="2 3">
    <name type="scientific">Nyssa sinensis</name>
    <dbReference type="NCBI Taxonomy" id="561372"/>
    <lineage>
        <taxon>Eukaryota</taxon>
        <taxon>Viridiplantae</taxon>
        <taxon>Streptophyta</taxon>
        <taxon>Embryophyta</taxon>
        <taxon>Tracheophyta</taxon>
        <taxon>Spermatophyta</taxon>
        <taxon>Magnoliopsida</taxon>
        <taxon>eudicotyledons</taxon>
        <taxon>Gunneridae</taxon>
        <taxon>Pentapetalae</taxon>
        <taxon>asterids</taxon>
        <taxon>Cornales</taxon>
        <taxon>Nyssaceae</taxon>
        <taxon>Nyssa</taxon>
    </lineage>
</organism>
<evidence type="ECO:0000313" key="3">
    <source>
        <dbReference type="Proteomes" id="UP000325577"/>
    </source>
</evidence>
<dbReference type="AlphaFoldDB" id="A0A5J5ASU3"/>
<gene>
    <name evidence="2" type="ORF">F0562_006787</name>
</gene>
<keyword evidence="3" id="KW-1185">Reference proteome</keyword>
<dbReference type="PANTHER" id="PTHR40836">
    <property type="entry name" value="RB1-INDUCIBLE COILED-COIL PROTEIN"/>
    <property type="match status" value="1"/>
</dbReference>
<evidence type="ECO:0000313" key="2">
    <source>
        <dbReference type="EMBL" id="KAA8532071.1"/>
    </source>
</evidence>
<dbReference type="PANTHER" id="PTHR40836:SF4">
    <property type="entry name" value="RB1-INDUCIBLE COILED-COIL PROTEIN"/>
    <property type="match status" value="1"/>
</dbReference>
<keyword evidence="1" id="KW-0175">Coiled coil</keyword>
<sequence>MFVKRSFLPVRIQELQRQLNQLENDGLEEKLIEVEHFEAEMVELEDQTVVYIRDFIVTSGLSRKDHDEKVDPKVLLDLLNEALSIVLEPTMTMSRFRKKGLLVILACWYAGLRLGSAPWSGLMNDDVDSFEERWNLRLSRYDRRNSAGYAVIMVGRECSIS</sequence>
<dbReference type="OrthoDB" id="446244at2759"/>
<accession>A0A5J5ASU3</accession>
<evidence type="ECO:0000256" key="1">
    <source>
        <dbReference type="SAM" id="Coils"/>
    </source>
</evidence>
<dbReference type="EMBL" id="CM018043">
    <property type="protein sequence ID" value="KAA8532071.1"/>
    <property type="molecule type" value="Genomic_DNA"/>
</dbReference>
<proteinExistence type="predicted"/>
<dbReference type="Proteomes" id="UP000325577">
    <property type="component" value="Linkage Group LG2"/>
</dbReference>